<dbReference type="PANTHER" id="PTHR47599">
    <property type="entry name" value="CELL-TO-CELL MOVEMENT PROTEIN"/>
    <property type="match status" value="1"/>
</dbReference>
<dbReference type="AlphaFoldDB" id="A0A6P8DK83"/>
<sequence length="315" mass="36027">MEDLYSVVSLRDDRGEYSTDILIEDAKISEVEKKGNITLKEGYGLKRKRSDGFLNLFNKDRTNILYFGKTVEEFQIRLKEAKGDRCLTVLNSEQVDARIKKMKESHRSKIGWIHVGTIQILIKSTFRRNIHCPVRIAVIDNRMTKNCDKILGVITGDLGYGVVKFDVTCNYAVPLASSCFNNSIGIWFELMNKDIMQETDIPFSITYATSYGLSNSHHSVEFINKDKIVIEDLFARTSTRLEFIERLPSTSNTRLLKSESFRITAPISVGKEPMLDEKPQEAPAVIHLPMKSDLDEIKNQVRELNVLTQDLSRRI</sequence>
<proteinExistence type="predicted"/>
<keyword evidence="1" id="KW-0175">Coiled coil</keyword>
<evidence type="ECO:0000313" key="2">
    <source>
        <dbReference type="Proteomes" id="UP000515151"/>
    </source>
</evidence>
<gene>
    <name evidence="3" type="primary">LOC116204107</name>
</gene>
<dbReference type="Proteomes" id="UP000515151">
    <property type="component" value="Chromosome 4"/>
</dbReference>
<dbReference type="InterPro" id="IPR051596">
    <property type="entry name" value="Caulimoviridae_Movement"/>
</dbReference>
<evidence type="ECO:0000256" key="1">
    <source>
        <dbReference type="ARBA" id="ARBA00023054"/>
    </source>
</evidence>
<keyword evidence="2" id="KW-1185">Reference proteome</keyword>
<dbReference type="InterPro" id="IPR028919">
    <property type="entry name" value="Viral_movement"/>
</dbReference>
<dbReference type="PANTHER" id="PTHR47599:SF3">
    <property type="entry name" value="CELL-TO-CELL MOVEMENT PROTEIN"/>
    <property type="match status" value="1"/>
</dbReference>
<dbReference type="Pfam" id="PF01107">
    <property type="entry name" value="MP"/>
    <property type="match status" value="1"/>
</dbReference>
<organism evidence="2 3">
    <name type="scientific">Punica granatum</name>
    <name type="common">Pomegranate</name>
    <dbReference type="NCBI Taxonomy" id="22663"/>
    <lineage>
        <taxon>Eukaryota</taxon>
        <taxon>Viridiplantae</taxon>
        <taxon>Streptophyta</taxon>
        <taxon>Embryophyta</taxon>
        <taxon>Tracheophyta</taxon>
        <taxon>Spermatophyta</taxon>
        <taxon>Magnoliopsida</taxon>
        <taxon>eudicotyledons</taxon>
        <taxon>Gunneridae</taxon>
        <taxon>Pentapetalae</taxon>
        <taxon>rosids</taxon>
        <taxon>malvids</taxon>
        <taxon>Myrtales</taxon>
        <taxon>Lythraceae</taxon>
        <taxon>Punica</taxon>
    </lineage>
</organism>
<accession>A0A6P8DK83</accession>
<dbReference type="RefSeq" id="XP_031392048.1">
    <property type="nucleotide sequence ID" value="XM_031536188.1"/>
</dbReference>
<reference evidence="2" key="1">
    <citation type="journal article" date="2020" name="Plant Biotechnol. J.">
        <title>The pomegranate (Punica granatum L.) draft genome dissects genetic divergence between soft- and hard-seeded cultivars.</title>
        <authorList>
            <person name="Luo X."/>
            <person name="Li H."/>
            <person name="Wu Z."/>
            <person name="Yao W."/>
            <person name="Zhao P."/>
            <person name="Cao D."/>
            <person name="Yu H."/>
            <person name="Li K."/>
            <person name="Poudel K."/>
            <person name="Zhao D."/>
            <person name="Zhang F."/>
            <person name="Xia X."/>
            <person name="Chen L."/>
            <person name="Wang Q."/>
            <person name="Jing D."/>
            <person name="Cao S."/>
        </authorList>
    </citation>
    <scope>NUCLEOTIDE SEQUENCE [LARGE SCALE GENOMIC DNA]</scope>
    <source>
        <strain evidence="2">cv. Tunisia</strain>
    </source>
</reference>
<dbReference type="GeneID" id="116204107"/>
<name>A0A6P8DK83_PUNGR</name>
<protein>
    <submittedName>
        <fullName evidence="3">Uncharacterized protein LOC116204107</fullName>
    </submittedName>
</protein>
<dbReference type="OrthoDB" id="1723372at2759"/>
<reference evidence="3" key="2">
    <citation type="submission" date="2025-08" db="UniProtKB">
        <authorList>
            <consortium name="RefSeq"/>
        </authorList>
    </citation>
    <scope>IDENTIFICATION</scope>
    <source>
        <tissue evidence="3">Leaf</tissue>
    </source>
</reference>
<evidence type="ECO:0000313" key="3">
    <source>
        <dbReference type="RefSeq" id="XP_031392048.1"/>
    </source>
</evidence>